<evidence type="ECO:0000313" key="1">
    <source>
        <dbReference type="EMBL" id="EXZ26358.1"/>
    </source>
</evidence>
<dbReference type="PATRIC" id="fig|1339327.3.peg.4980"/>
<proteinExistence type="predicted"/>
<name>A0A015X3T1_BACFG</name>
<accession>A0A015X3T1</accession>
<dbReference type="Proteomes" id="UP000022082">
    <property type="component" value="Unassembled WGS sequence"/>
</dbReference>
<gene>
    <name evidence="1" type="ORF">M136_4495</name>
</gene>
<dbReference type="EMBL" id="JGDJ01000288">
    <property type="protein sequence ID" value="EXZ26358.1"/>
    <property type="molecule type" value="Genomic_DNA"/>
</dbReference>
<reference evidence="1 2" key="1">
    <citation type="submission" date="2014-02" db="EMBL/GenBank/DDBJ databases">
        <authorList>
            <person name="Sears C."/>
            <person name="Carroll K."/>
            <person name="Sack B.R."/>
            <person name="Qadri F."/>
            <person name="Myers L.L."/>
            <person name="Chung G.-T."/>
            <person name="Escheverria P."/>
            <person name="Fraser C.M."/>
            <person name="Sadzewicz L."/>
            <person name="Shefchek K.A."/>
            <person name="Tallon L."/>
            <person name="Das S.P."/>
            <person name="Daugherty S."/>
            <person name="Mongodin E.F."/>
        </authorList>
    </citation>
    <scope>NUCLEOTIDE SEQUENCE [LARGE SCALE GENOMIC DNA]</scope>
    <source>
        <strain evidence="1 2">S36L11</strain>
    </source>
</reference>
<evidence type="ECO:0000313" key="2">
    <source>
        <dbReference type="Proteomes" id="UP000022082"/>
    </source>
</evidence>
<dbReference type="RefSeq" id="WP_008642501.1">
    <property type="nucleotide sequence ID" value="NZ_JGDJ01000288.1"/>
</dbReference>
<dbReference type="AlphaFoldDB" id="A0A015X3T1"/>
<organism evidence="1 2">
    <name type="scientific">Bacteroides fragilis str. S36L11</name>
    <dbReference type="NCBI Taxonomy" id="1339327"/>
    <lineage>
        <taxon>Bacteria</taxon>
        <taxon>Pseudomonadati</taxon>
        <taxon>Bacteroidota</taxon>
        <taxon>Bacteroidia</taxon>
        <taxon>Bacteroidales</taxon>
        <taxon>Bacteroidaceae</taxon>
        <taxon>Bacteroides</taxon>
    </lineage>
</organism>
<comment type="caution">
    <text evidence="1">The sequence shown here is derived from an EMBL/GenBank/DDBJ whole genome shotgun (WGS) entry which is preliminary data.</text>
</comment>
<sequence>MALFEKGNKIGNRFSSDNQPQNSGRKPSVYKYIKDITGKKVAPEMSKEDYYKVIRFLMESTPETLEGLVKNKDGTPNKKTPVWVLNVVSAINADIRYGRTYTVDSLFDRVFGKPTQQIESEVNAQVTNNSMDLSALTTDELLQYNSLLEKIKAGNGTK</sequence>
<protein>
    <submittedName>
        <fullName evidence="1">Uncharacterized protein</fullName>
    </submittedName>
</protein>
<dbReference type="GeneID" id="82188878"/>